<keyword evidence="2" id="KW-1185">Reference proteome</keyword>
<dbReference type="AlphaFoldDB" id="A0A1I3GJN4"/>
<organism evidence="1 2">
    <name type="scientific">Phytopseudomonas argentinensis</name>
    <dbReference type="NCBI Taxonomy" id="289370"/>
    <lineage>
        <taxon>Bacteria</taxon>
        <taxon>Pseudomonadati</taxon>
        <taxon>Pseudomonadota</taxon>
        <taxon>Gammaproteobacteria</taxon>
        <taxon>Pseudomonadales</taxon>
        <taxon>Pseudomonadaceae</taxon>
        <taxon>Phytopseudomonas</taxon>
    </lineage>
</organism>
<dbReference type="RefSeq" id="WP_074879692.1">
    <property type="nucleotide sequence ID" value="NZ_FORC01000001.1"/>
</dbReference>
<proteinExistence type="predicted"/>
<sequence length="91" mass="10354">MANPLGRVLNFPRRPSPITGANFQTRSALADADLRAVLLNELFEDLLRKERDRPDSLRVRMACFAAQELLNELTVLYRRASCESRGGNRHD</sequence>
<evidence type="ECO:0008006" key="3">
    <source>
        <dbReference type="Google" id="ProtNLM"/>
    </source>
</evidence>
<gene>
    <name evidence="1" type="ORF">SAMN05216602_0142</name>
</gene>
<name>A0A1I3GJN4_9GAMM</name>
<evidence type="ECO:0000313" key="2">
    <source>
        <dbReference type="Proteomes" id="UP000183018"/>
    </source>
</evidence>
<reference evidence="2" key="1">
    <citation type="submission" date="2016-10" db="EMBL/GenBank/DDBJ databases">
        <authorList>
            <person name="Varghese N."/>
            <person name="Submissions S."/>
        </authorList>
    </citation>
    <scope>NUCLEOTIDE SEQUENCE [LARGE SCALE GENOMIC DNA]</scope>
    <source>
        <strain evidence="2">LMG 22563</strain>
    </source>
</reference>
<dbReference type="EMBL" id="FORC01000001">
    <property type="protein sequence ID" value="SFI23613.1"/>
    <property type="molecule type" value="Genomic_DNA"/>
</dbReference>
<dbReference type="OrthoDB" id="7025783at2"/>
<protein>
    <recommendedName>
        <fullName evidence="3">DUF3077 domain-containing protein</fullName>
    </recommendedName>
</protein>
<evidence type="ECO:0000313" key="1">
    <source>
        <dbReference type="EMBL" id="SFI23613.1"/>
    </source>
</evidence>
<accession>A0A1I3GJN4</accession>
<dbReference type="Proteomes" id="UP000183018">
    <property type="component" value="Unassembled WGS sequence"/>
</dbReference>